<keyword evidence="1" id="KW-0812">Transmembrane</keyword>
<organism evidence="2 3">
    <name type="scientific">Alkalihalobacillus alcalophilus ATCC 27647 = CGMCC 1.3604</name>
    <dbReference type="NCBI Taxonomy" id="1218173"/>
    <lineage>
        <taxon>Bacteria</taxon>
        <taxon>Bacillati</taxon>
        <taxon>Bacillota</taxon>
        <taxon>Bacilli</taxon>
        <taxon>Bacillales</taxon>
        <taxon>Bacillaceae</taxon>
        <taxon>Alkalihalobacillus</taxon>
    </lineage>
</organism>
<keyword evidence="1" id="KW-1133">Transmembrane helix</keyword>
<dbReference type="AlphaFoldDB" id="A0A4S4JUY3"/>
<evidence type="ECO:0000313" key="2">
    <source>
        <dbReference type="EMBL" id="THG88904.1"/>
    </source>
</evidence>
<gene>
    <name evidence="2" type="ORF">AJ85_20620</name>
</gene>
<sequence>MVLKEEAFVILNVHPFYLIVNKRIKDFIFIVNLKKNISLQYGRTHLLRICVPLTEKTNPKYGLVALYKPIILLLLLIVFLL</sequence>
<name>A0A4S4JUY3_ALKAL</name>
<dbReference type="Proteomes" id="UP000297014">
    <property type="component" value="Unassembled WGS sequence"/>
</dbReference>
<proteinExistence type="predicted"/>
<reference evidence="2 3" key="1">
    <citation type="submission" date="2014-01" db="EMBL/GenBank/DDBJ databases">
        <title>Draft genome sequencing of Bacillus alcalophilus CGMCC 1.3604.</title>
        <authorList>
            <person name="Yang J."/>
            <person name="Diao L."/>
            <person name="Yang S."/>
        </authorList>
    </citation>
    <scope>NUCLEOTIDE SEQUENCE [LARGE SCALE GENOMIC DNA]</scope>
    <source>
        <strain evidence="2 3">CGMCC 1.3604</strain>
    </source>
</reference>
<protein>
    <submittedName>
        <fullName evidence="2">Uncharacterized protein</fullName>
    </submittedName>
</protein>
<feature type="transmembrane region" description="Helical" evidence="1">
    <location>
        <begin position="61"/>
        <end position="80"/>
    </location>
</feature>
<dbReference type="EMBL" id="JALP01000294">
    <property type="protein sequence ID" value="THG88904.1"/>
    <property type="molecule type" value="Genomic_DNA"/>
</dbReference>
<evidence type="ECO:0000256" key="1">
    <source>
        <dbReference type="SAM" id="Phobius"/>
    </source>
</evidence>
<comment type="caution">
    <text evidence="2">The sequence shown here is derived from an EMBL/GenBank/DDBJ whole genome shotgun (WGS) entry which is preliminary data.</text>
</comment>
<accession>A0A4S4JUY3</accession>
<evidence type="ECO:0000313" key="3">
    <source>
        <dbReference type="Proteomes" id="UP000297014"/>
    </source>
</evidence>
<keyword evidence="1" id="KW-0472">Membrane</keyword>